<dbReference type="Proteomes" id="UP001293254">
    <property type="component" value="Unassembled WGS sequence"/>
</dbReference>
<name>A0AAE2CXN3_9LAMI</name>
<gene>
    <name evidence="3" type="ORF">Salat_0120900</name>
</gene>
<feature type="compositionally biased region" description="Pro residues" evidence="1">
    <location>
        <begin position="328"/>
        <end position="342"/>
    </location>
</feature>
<evidence type="ECO:0000256" key="1">
    <source>
        <dbReference type="SAM" id="MobiDB-lite"/>
    </source>
</evidence>
<dbReference type="PANTHER" id="PTHR31286:SF178">
    <property type="entry name" value="DUF4283 DOMAIN-CONTAINING PROTEIN"/>
    <property type="match status" value="1"/>
</dbReference>
<feature type="domain" description="DUF4283" evidence="2">
    <location>
        <begin position="38"/>
        <end position="113"/>
    </location>
</feature>
<dbReference type="InterPro" id="IPR025558">
    <property type="entry name" value="DUF4283"/>
</dbReference>
<dbReference type="Pfam" id="PF14111">
    <property type="entry name" value="DUF4283"/>
    <property type="match status" value="1"/>
</dbReference>
<feature type="compositionally biased region" description="Low complexity" evidence="1">
    <location>
        <begin position="281"/>
        <end position="294"/>
    </location>
</feature>
<evidence type="ECO:0000313" key="3">
    <source>
        <dbReference type="EMBL" id="KAK4437869.1"/>
    </source>
</evidence>
<dbReference type="AlphaFoldDB" id="A0AAE2CXN3"/>
<dbReference type="PANTHER" id="PTHR31286">
    <property type="entry name" value="GLYCINE-RICH CELL WALL STRUCTURAL PROTEIN 1.8-LIKE"/>
    <property type="match status" value="1"/>
</dbReference>
<reference evidence="3" key="1">
    <citation type="submission" date="2020-06" db="EMBL/GenBank/DDBJ databases">
        <authorList>
            <person name="Li T."/>
            <person name="Hu X."/>
            <person name="Zhang T."/>
            <person name="Song X."/>
            <person name="Zhang H."/>
            <person name="Dai N."/>
            <person name="Sheng W."/>
            <person name="Hou X."/>
            <person name="Wei L."/>
        </authorList>
    </citation>
    <scope>NUCLEOTIDE SEQUENCE</scope>
    <source>
        <strain evidence="3">3651</strain>
        <tissue evidence="3">Leaf</tissue>
    </source>
</reference>
<protein>
    <recommendedName>
        <fullName evidence="2">DUF4283 domain-containing protein</fullName>
    </recommendedName>
</protein>
<dbReference type="EMBL" id="JACGWO010000001">
    <property type="protein sequence ID" value="KAK4437869.1"/>
    <property type="molecule type" value="Genomic_DNA"/>
</dbReference>
<keyword evidence="4" id="KW-1185">Reference proteome</keyword>
<proteinExistence type="predicted"/>
<sequence length="351" mass="38699">MESELGRLGAALSNTEDEESGLVFPTGLWHAEPLTSDFFVVGRLLSTKSFHPEALHSTLKLAFNPVRGMEFKLIEGECFLLKFFHTVDRARVLDRCPWAYDKNLLVLAPMEASDDPNVVDLDWCDFHVHIHGLPLGKMTKEIAAFIGNRMGRYKDVDLDSKGDLWGSSVRIRAAIKVTQPLQRALKVHTVLGHEHLISFTFGWFPGPGDNLPYGHWLRAAAHLNYRGRNRGTWPVILKLVPVVPVLCPKAPFNPNPPPQPTPRRGSAIFGAFDSFFSPTKSASTPLPNTSSASAPPTPISPLSQPQAYPTDWIPTSTFPNLLPTTHKPCPPPKRPTPAPANPPKLSNLGPE</sequence>
<comment type="caution">
    <text evidence="3">The sequence shown here is derived from an EMBL/GenBank/DDBJ whole genome shotgun (WGS) entry which is preliminary data.</text>
</comment>
<accession>A0AAE2CXN3</accession>
<feature type="region of interest" description="Disordered" evidence="1">
    <location>
        <begin position="280"/>
        <end position="351"/>
    </location>
</feature>
<organism evidence="3 4">
    <name type="scientific">Sesamum alatum</name>
    <dbReference type="NCBI Taxonomy" id="300844"/>
    <lineage>
        <taxon>Eukaryota</taxon>
        <taxon>Viridiplantae</taxon>
        <taxon>Streptophyta</taxon>
        <taxon>Embryophyta</taxon>
        <taxon>Tracheophyta</taxon>
        <taxon>Spermatophyta</taxon>
        <taxon>Magnoliopsida</taxon>
        <taxon>eudicotyledons</taxon>
        <taxon>Gunneridae</taxon>
        <taxon>Pentapetalae</taxon>
        <taxon>asterids</taxon>
        <taxon>lamiids</taxon>
        <taxon>Lamiales</taxon>
        <taxon>Pedaliaceae</taxon>
        <taxon>Sesamum</taxon>
    </lineage>
</organism>
<reference evidence="3" key="2">
    <citation type="journal article" date="2024" name="Plant">
        <title>Genomic evolution and insights into agronomic trait innovations of Sesamum species.</title>
        <authorList>
            <person name="Miao H."/>
            <person name="Wang L."/>
            <person name="Qu L."/>
            <person name="Liu H."/>
            <person name="Sun Y."/>
            <person name="Le M."/>
            <person name="Wang Q."/>
            <person name="Wei S."/>
            <person name="Zheng Y."/>
            <person name="Lin W."/>
            <person name="Duan Y."/>
            <person name="Cao H."/>
            <person name="Xiong S."/>
            <person name="Wang X."/>
            <person name="Wei L."/>
            <person name="Li C."/>
            <person name="Ma Q."/>
            <person name="Ju M."/>
            <person name="Zhao R."/>
            <person name="Li G."/>
            <person name="Mu C."/>
            <person name="Tian Q."/>
            <person name="Mei H."/>
            <person name="Zhang T."/>
            <person name="Gao T."/>
            <person name="Zhang H."/>
        </authorList>
    </citation>
    <scope>NUCLEOTIDE SEQUENCE</scope>
    <source>
        <strain evidence="3">3651</strain>
    </source>
</reference>
<evidence type="ECO:0000313" key="4">
    <source>
        <dbReference type="Proteomes" id="UP001293254"/>
    </source>
</evidence>
<dbReference type="InterPro" id="IPR040256">
    <property type="entry name" value="At4g02000-like"/>
</dbReference>
<evidence type="ECO:0000259" key="2">
    <source>
        <dbReference type="Pfam" id="PF14111"/>
    </source>
</evidence>